<protein>
    <recommendedName>
        <fullName evidence="2">Beta-ketoacyl synthase-like N-terminal domain-containing protein</fullName>
    </recommendedName>
</protein>
<dbReference type="AlphaFoldDB" id="A0A382SXG5"/>
<keyword evidence="1" id="KW-0808">Transferase</keyword>
<evidence type="ECO:0000256" key="1">
    <source>
        <dbReference type="ARBA" id="ARBA00022679"/>
    </source>
</evidence>
<dbReference type="InterPro" id="IPR016039">
    <property type="entry name" value="Thiolase-like"/>
</dbReference>
<accession>A0A382SXG5</accession>
<proteinExistence type="predicted"/>
<dbReference type="Pfam" id="PF00109">
    <property type="entry name" value="ketoacyl-synt"/>
    <property type="match status" value="1"/>
</dbReference>
<evidence type="ECO:0000313" key="3">
    <source>
        <dbReference type="EMBL" id="SVD14619.1"/>
    </source>
</evidence>
<dbReference type="GO" id="GO:0006633">
    <property type="term" value="P:fatty acid biosynthetic process"/>
    <property type="evidence" value="ECO:0007669"/>
    <property type="project" value="TreeGrafter"/>
</dbReference>
<feature type="domain" description="Beta-ketoacyl synthase-like N-terminal" evidence="2">
    <location>
        <begin position="22"/>
        <end position="147"/>
    </location>
</feature>
<reference evidence="3" key="1">
    <citation type="submission" date="2018-05" db="EMBL/GenBank/DDBJ databases">
        <authorList>
            <person name="Lanie J.A."/>
            <person name="Ng W.-L."/>
            <person name="Kazmierczak K.M."/>
            <person name="Andrzejewski T.M."/>
            <person name="Davidsen T.M."/>
            <person name="Wayne K.J."/>
            <person name="Tettelin H."/>
            <person name="Glass J.I."/>
            <person name="Rusch D."/>
            <person name="Podicherti R."/>
            <person name="Tsui H.-C.T."/>
            <person name="Winkler M.E."/>
        </authorList>
    </citation>
    <scope>NUCLEOTIDE SEQUENCE</scope>
</reference>
<dbReference type="EMBL" id="UINC01132354">
    <property type="protein sequence ID" value="SVD14619.1"/>
    <property type="molecule type" value="Genomic_DNA"/>
</dbReference>
<dbReference type="InterPro" id="IPR050091">
    <property type="entry name" value="PKS_NRPS_Biosynth_Enz"/>
</dbReference>
<dbReference type="Gene3D" id="3.40.47.10">
    <property type="match status" value="1"/>
</dbReference>
<evidence type="ECO:0000259" key="2">
    <source>
        <dbReference type="Pfam" id="PF00109"/>
    </source>
</evidence>
<organism evidence="3">
    <name type="scientific">marine metagenome</name>
    <dbReference type="NCBI Taxonomy" id="408172"/>
    <lineage>
        <taxon>unclassified sequences</taxon>
        <taxon>metagenomes</taxon>
        <taxon>ecological metagenomes</taxon>
    </lineage>
</organism>
<gene>
    <name evidence="3" type="ORF">METZ01_LOCUS367473</name>
</gene>
<dbReference type="PANTHER" id="PTHR43775">
    <property type="entry name" value="FATTY ACID SYNTHASE"/>
    <property type="match status" value="1"/>
</dbReference>
<dbReference type="GO" id="GO:0004312">
    <property type="term" value="F:fatty acid synthase activity"/>
    <property type="evidence" value="ECO:0007669"/>
    <property type="project" value="TreeGrafter"/>
</dbReference>
<dbReference type="PANTHER" id="PTHR43775:SF51">
    <property type="entry name" value="INACTIVE PHENOLPHTHIOCEROL SYNTHESIS POLYKETIDE SYNTHASE TYPE I PKS1-RELATED"/>
    <property type="match status" value="1"/>
</dbReference>
<feature type="non-terminal residue" evidence="3">
    <location>
        <position position="189"/>
    </location>
</feature>
<sequence length="189" mass="21265">MTAKSSRQTEPQNMINARMYNRPIAIVGMSALFPDAPNLHQYWDNIINKIDSIIDIPKSRWNIEDYYDIDSEAPDKTYCKRGGFIPDIDFNPMEFGIPPNILEVTDVTQLLGLLVAKSAMKDAGYGETSDEVLDATGVILGVTSGMKLLGSLTSRLQYPIWEKVLRRSGISESDTGKIIEKMKKAYVRW</sequence>
<dbReference type="SUPFAM" id="SSF53901">
    <property type="entry name" value="Thiolase-like"/>
    <property type="match status" value="1"/>
</dbReference>
<name>A0A382SXG5_9ZZZZ</name>
<dbReference type="InterPro" id="IPR014030">
    <property type="entry name" value="Ketoacyl_synth_N"/>
</dbReference>